<comment type="caution">
    <text evidence="1">The sequence shown here is derived from an EMBL/GenBank/DDBJ whole genome shotgun (WGS) entry which is preliminary data.</text>
</comment>
<proteinExistence type="predicted"/>
<keyword evidence="2" id="KW-1185">Reference proteome</keyword>
<dbReference type="EMBL" id="MU006705">
    <property type="protein sequence ID" value="KAF2631262.1"/>
    <property type="molecule type" value="Genomic_DNA"/>
</dbReference>
<accession>A0ACB6SBB1</accession>
<name>A0ACB6SBB1_9PLEO</name>
<reference evidence="1" key="1">
    <citation type="journal article" date="2020" name="Stud. Mycol.">
        <title>101 Dothideomycetes genomes: a test case for predicting lifestyles and emergence of pathogens.</title>
        <authorList>
            <person name="Haridas S."/>
            <person name="Albert R."/>
            <person name="Binder M."/>
            <person name="Bloem J."/>
            <person name="Labutti K."/>
            <person name="Salamov A."/>
            <person name="Andreopoulos B."/>
            <person name="Baker S."/>
            <person name="Barry K."/>
            <person name="Bills G."/>
            <person name="Bluhm B."/>
            <person name="Cannon C."/>
            <person name="Castanera R."/>
            <person name="Culley D."/>
            <person name="Daum C."/>
            <person name="Ezra D."/>
            <person name="Gonzalez J."/>
            <person name="Henrissat B."/>
            <person name="Kuo A."/>
            <person name="Liang C."/>
            <person name="Lipzen A."/>
            <person name="Lutzoni F."/>
            <person name="Magnuson J."/>
            <person name="Mondo S."/>
            <person name="Nolan M."/>
            <person name="Ohm R."/>
            <person name="Pangilinan J."/>
            <person name="Park H.-J."/>
            <person name="Ramirez L."/>
            <person name="Alfaro M."/>
            <person name="Sun H."/>
            <person name="Tritt A."/>
            <person name="Yoshinaga Y."/>
            <person name="Zwiers L.-H."/>
            <person name="Turgeon B."/>
            <person name="Goodwin S."/>
            <person name="Spatafora J."/>
            <person name="Crous P."/>
            <person name="Grigoriev I."/>
        </authorList>
    </citation>
    <scope>NUCLEOTIDE SEQUENCE</scope>
    <source>
        <strain evidence="1">CBS 525.71</strain>
    </source>
</reference>
<sequence length="166" mass="18344">MLSIQNAKSKKCTPNLLPARINHNGPINSTPRYWAPTTDEKGTQHVHFRGRHLHGTTLPLPSNYTGAVLNITDKLAPQTQTRTLPSTATESTNHDDDEDMEQELLEEVKVAEQIGEFDSIVVWGHGGVVDEGSDMFVRGVREWVDFAEALHCDEEDGVETNGAKPS</sequence>
<gene>
    <name evidence="1" type="ORF">BU25DRAFT_428962</name>
</gene>
<evidence type="ECO:0000313" key="1">
    <source>
        <dbReference type="EMBL" id="KAF2631262.1"/>
    </source>
</evidence>
<evidence type="ECO:0000313" key="2">
    <source>
        <dbReference type="Proteomes" id="UP000799754"/>
    </source>
</evidence>
<dbReference type="Proteomes" id="UP000799754">
    <property type="component" value="Unassembled WGS sequence"/>
</dbReference>
<protein>
    <submittedName>
        <fullName evidence="1">Ribonuclease H1 small subunit</fullName>
    </submittedName>
</protein>
<organism evidence="1 2">
    <name type="scientific">Macroventuria anomochaeta</name>
    <dbReference type="NCBI Taxonomy" id="301207"/>
    <lineage>
        <taxon>Eukaryota</taxon>
        <taxon>Fungi</taxon>
        <taxon>Dikarya</taxon>
        <taxon>Ascomycota</taxon>
        <taxon>Pezizomycotina</taxon>
        <taxon>Dothideomycetes</taxon>
        <taxon>Pleosporomycetidae</taxon>
        <taxon>Pleosporales</taxon>
        <taxon>Pleosporineae</taxon>
        <taxon>Didymellaceae</taxon>
        <taxon>Macroventuria</taxon>
    </lineage>
</organism>